<feature type="transmembrane region" description="Helical" evidence="5">
    <location>
        <begin position="99"/>
        <end position="124"/>
    </location>
</feature>
<keyword evidence="8" id="KW-1185">Reference proteome</keyword>
<dbReference type="GO" id="GO:0016020">
    <property type="term" value="C:membrane"/>
    <property type="evidence" value="ECO:0007669"/>
    <property type="project" value="UniProtKB-SubCell"/>
</dbReference>
<dbReference type="AlphaFoldDB" id="A0A0K2L9J1"/>
<dbReference type="RefSeq" id="WP_041499129.1">
    <property type="nucleotide sequence ID" value="NZ_BJDV01000004.1"/>
</dbReference>
<evidence type="ECO:0000259" key="6">
    <source>
        <dbReference type="Pfam" id="PF01061"/>
    </source>
</evidence>
<dbReference type="EMBL" id="CP012559">
    <property type="protein sequence ID" value="ALB27935.1"/>
    <property type="molecule type" value="Genomic_DNA"/>
</dbReference>
<gene>
    <name evidence="7" type="ORF">JP39_00275</name>
</gene>
<keyword evidence="3 5" id="KW-1133">Transmembrane helix</keyword>
<comment type="subcellular location">
    <subcellularLocation>
        <location evidence="1">Membrane</location>
        <topology evidence="1">Multi-pass membrane protein</topology>
    </subcellularLocation>
</comment>
<feature type="transmembrane region" description="Helical" evidence="5">
    <location>
        <begin position="144"/>
        <end position="163"/>
    </location>
</feature>
<dbReference type="InterPro" id="IPR013525">
    <property type="entry name" value="ABC2_TM"/>
</dbReference>
<reference evidence="7 8" key="1">
    <citation type="submission" date="2015-08" db="EMBL/GenBank/DDBJ databases">
        <title>Genomic sequence of Lactobacillus heilongjiangensis DSM 28069, isolated from Chinese traditional pickle.</title>
        <authorList>
            <person name="Jiang X."/>
            <person name="Zheng B."/>
            <person name="Cheng H."/>
        </authorList>
    </citation>
    <scope>NUCLEOTIDE SEQUENCE [LARGE SCALE GENOMIC DNA]</scope>
    <source>
        <strain evidence="7 8">DSM 28069</strain>
    </source>
</reference>
<dbReference type="STRING" id="1074467.JP39_00275"/>
<dbReference type="Proteomes" id="UP000061546">
    <property type="component" value="Chromosome"/>
</dbReference>
<accession>A0A0K2L9J1</accession>
<dbReference type="Pfam" id="PF01061">
    <property type="entry name" value="ABC2_membrane"/>
    <property type="match status" value="1"/>
</dbReference>
<dbReference type="PANTHER" id="PTHR43229">
    <property type="entry name" value="NODULATION PROTEIN J"/>
    <property type="match status" value="1"/>
</dbReference>
<feature type="transmembrane region" description="Helical" evidence="5">
    <location>
        <begin position="261"/>
        <end position="279"/>
    </location>
</feature>
<protein>
    <submittedName>
        <fullName evidence="7">Multidrug ABC transporter permease</fullName>
    </submittedName>
</protein>
<dbReference type="GO" id="GO:0140359">
    <property type="term" value="F:ABC-type transporter activity"/>
    <property type="evidence" value="ECO:0007669"/>
    <property type="project" value="InterPro"/>
</dbReference>
<feature type="transmembrane region" description="Helical" evidence="5">
    <location>
        <begin position="175"/>
        <end position="196"/>
    </location>
</feature>
<evidence type="ECO:0000313" key="8">
    <source>
        <dbReference type="Proteomes" id="UP000061546"/>
    </source>
</evidence>
<evidence type="ECO:0000256" key="4">
    <source>
        <dbReference type="ARBA" id="ARBA00023136"/>
    </source>
</evidence>
<evidence type="ECO:0000256" key="1">
    <source>
        <dbReference type="ARBA" id="ARBA00004141"/>
    </source>
</evidence>
<dbReference type="PANTHER" id="PTHR43229:SF2">
    <property type="entry name" value="NODULATION PROTEIN J"/>
    <property type="match status" value="1"/>
</dbReference>
<feature type="transmembrane region" description="Helical" evidence="5">
    <location>
        <begin position="58"/>
        <end position="78"/>
    </location>
</feature>
<sequence>MKGLMYRNLKIYFSNKSGVFFSLMGALISFVLYLIFLSQNMVNSWSDVPDTKLLLDPWLIGGTMTITAITTTLSSLSLMVQDREKNILSDLSLTDVSYLGIQCSYLLTAMIVGTVMQLVMYFMMGGYFMIADKSPLNMTVFSQILGTAVLSSFIWTTFNLLLLSFVKKIDTLGKIGTIVGTASGFLAGVYIPIGILPTGVQEFMKYTPALYNTAIYRNILLNTQLKNSFRNLPVSIANEFDEKMGINVKWGSQILTIQQNIWVIIGFAVVISLITVLISKFSQRVVISKA</sequence>
<dbReference type="InterPro" id="IPR051784">
    <property type="entry name" value="Nod_factor_ABC_transporter"/>
</dbReference>
<evidence type="ECO:0000256" key="5">
    <source>
        <dbReference type="SAM" id="Phobius"/>
    </source>
</evidence>
<keyword evidence="4 5" id="KW-0472">Membrane</keyword>
<proteinExistence type="predicted"/>
<keyword evidence="2 5" id="KW-0812">Transmembrane</keyword>
<feature type="domain" description="ABC-2 type transporter transmembrane" evidence="6">
    <location>
        <begin position="4"/>
        <end position="219"/>
    </location>
</feature>
<evidence type="ECO:0000313" key="7">
    <source>
        <dbReference type="EMBL" id="ALB27935.1"/>
    </source>
</evidence>
<feature type="transmembrane region" description="Helical" evidence="5">
    <location>
        <begin position="20"/>
        <end position="38"/>
    </location>
</feature>
<organism evidence="7 8">
    <name type="scientific">Companilactobacillus heilongjiangensis</name>
    <dbReference type="NCBI Taxonomy" id="1074467"/>
    <lineage>
        <taxon>Bacteria</taxon>
        <taxon>Bacillati</taxon>
        <taxon>Bacillota</taxon>
        <taxon>Bacilli</taxon>
        <taxon>Lactobacillales</taxon>
        <taxon>Lactobacillaceae</taxon>
        <taxon>Companilactobacillus</taxon>
    </lineage>
</organism>
<evidence type="ECO:0000256" key="3">
    <source>
        <dbReference type="ARBA" id="ARBA00022989"/>
    </source>
</evidence>
<dbReference type="OrthoDB" id="162334at2"/>
<evidence type="ECO:0000256" key="2">
    <source>
        <dbReference type="ARBA" id="ARBA00022692"/>
    </source>
</evidence>
<name>A0A0K2L9J1_9LACO</name>
<dbReference type="KEGG" id="lhi:JP39_00275"/>